<dbReference type="PANTHER" id="PTHR30231">
    <property type="entry name" value="DNA POLYMERASE III SUBUNIT EPSILON"/>
    <property type="match status" value="1"/>
</dbReference>
<protein>
    <submittedName>
        <fullName evidence="5">DNA polymerase III subunit epsilon</fullName>
    </submittedName>
</protein>
<dbReference type="CDD" id="cd06127">
    <property type="entry name" value="DEDDh"/>
    <property type="match status" value="1"/>
</dbReference>
<evidence type="ECO:0000259" key="4">
    <source>
        <dbReference type="SMART" id="SM00479"/>
    </source>
</evidence>
<dbReference type="GO" id="GO:0003676">
    <property type="term" value="F:nucleic acid binding"/>
    <property type="evidence" value="ECO:0007669"/>
    <property type="project" value="InterPro"/>
</dbReference>
<feature type="domain" description="Exonuclease" evidence="4">
    <location>
        <begin position="22"/>
        <end position="194"/>
    </location>
</feature>
<proteinExistence type="predicted"/>
<organism evidence="5 6">
    <name type="scientific">Corynebacterium lizhenjunii</name>
    <dbReference type="NCBI Taxonomy" id="2709394"/>
    <lineage>
        <taxon>Bacteria</taxon>
        <taxon>Bacillati</taxon>
        <taxon>Actinomycetota</taxon>
        <taxon>Actinomycetes</taxon>
        <taxon>Mycobacteriales</taxon>
        <taxon>Corynebacteriaceae</taxon>
        <taxon>Corynebacterium</taxon>
    </lineage>
</organism>
<evidence type="ECO:0000256" key="1">
    <source>
        <dbReference type="ARBA" id="ARBA00022722"/>
    </source>
</evidence>
<evidence type="ECO:0000256" key="3">
    <source>
        <dbReference type="ARBA" id="ARBA00022839"/>
    </source>
</evidence>
<evidence type="ECO:0000256" key="2">
    <source>
        <dbReference type="ARBA" id="ARBA00022801"/>
    </source>
</evidence>
<evidence type="ECO:0000313" key="6">
    <source>
        <dbReference type="Proteomes" id="UP000594681"/>
    </source>
</evidence>
<keyword evidence="1" id="KW-0540">Nuclease</keyword>
<dbReference type="SUPFAM" id="SSF53098">
    <property type="entry name" value="Ribonuclease H-like"/>
    <property type="match status" value="1"/>
</dbReference>
<accession>A0A7T0KHZ1</accession>
<dbReference type="Gene3D" id="3.30.420.10">
    <property type="entry name" value="Ribonuclease H-like superfamily/Ribonuclease H"/>
    <property type="match status" value="1"/>
</dbReference>
<keyword evidence="2" id="KW-0378">Hydrolase</keyword>
<dbReference type="Proteomes" id="UP000594681">
    <property type="component" value="Chromosome"/>
</dbReference>
<dbReference type="InterPro" id="IPR013520">
    <property type="entry name" value="Ribonucl_H"/>
</dbReference>
<sequence length="202" mass="22235">MFRRRRLDVGAPARSLAVEQARFLAVDFETTGTDPRRDAVVSMGWVPVDGGEIVLGEAGYHVVSGAQVGDSALIHGLTDAAVERGAPATEVLPQLLEALRGRVLLAHFAALEVGFVERLCQEQYGKRPQLQVVDTFALERRHMERMGTYPRGEDLRLARVRQRYGLPRYGNHNALTDALACAELFLAQVTQTRAQTLADIVS</sequence>
<dbReference type="Pfam" id="PF00929">
    <property type="entry name" value="RNase_T"/>
    <property type="match status" value="1"/>
</dbReference>
<dbReference type="KEGG" id="cliz:G7Y31_05045"/>
<dbReference type="InterPro" id="IPR012337">
    <property type="entry name" value="RNaseH-like_sf"/>
</dbReference>
<dbReference type="InterPro" id="IPR036397">
    <property type="entry name" value="RNaseH_sf"/>
</dbReference>
<dbReference type="EMBL" id="CP064954">
    <property type="protein sequence ID" value="QPK80058.1"/>
    <property type="molecule type" value="Genomic_DNA"/>
</dbReference>
<keyword evidence="6" id="KW-1185">Reference proteome</keyword>
<dbReference type="GO" id="GO:0005829">
    <property type="term" value="C:cytosol"/>
    <property type="evidence" value="ECO:0007669"/>
    <property type="project" value="TreeGrafter"/>
</dbReference>
<evidence type="ECO:0000313" key="5">
    <source>
        <dbReference type="EMBL" id="QPK80058.1"/>
    </source>
</evidence>
<dbReference type="PANTHER" id="PTHR30231:SF4">
    <property type="entry name" value="PROTEIN NEN2"/>
    <property type="match status" value="1"/>
</dbReference>
<reference evidence="5 6" key="1">
    <citation type="submission" date="2020-11" db="EMBL/GenBank/DDBJ databases">
        <title>Corynebacterium sp. ZJ-599.</title>
        <authorList>
            <person name="Zhou J."/>
        </authorList>
    </citation>
    <scope>NUCLEOTIDE SEQUENCE [LARGE SCALE GENOMIC DNA]</scope>
    <source>
        <strain evidence="5 6">ZJ-599</strain>
    </source>
</reference>
<dbReference type="RefSeq" id="WP_165009203.1">
    <property type="nucleotide sequence ID" value="NZ_CP064954.1"/>
</dbReference>
<gene>
    <name evidence="5" type="ORF">G7Y31_05045</name>
</gene>
<name>A0A7T0KHZ1_9CORY</name>
<dbReference type="GO" id="GO:0008408">
    <property type="term" value="F:3'-5' exonuclease activity"/>
    <property type="evidence" value="ECO:0007669"/>
    <property type="project" value="TreeGrafter"/>
</dbReference>
<dbReference type="AlphaFoldDB" id="A0A7T0KHZ1"/>
<dbReference type="SMART" id="SM00479">
    <property type="entry name" value="EXOIII"/>
    <property type="match status" value="1"/>
</dbReference>
<keyword evidence="3" id="KW-0269">Exonuclease</keyword>